<dbReference type="OrthoDB" id="196140at2759"/>
<protein>
    <submittedName>
        <fullName evidence="3">NADH-ubiquinone oxidoreductase complex I, subunit</fullName>
    </submittedName>
</protein>
<dbReference type="PANTHER" id="PTHR34062:SF1">
    <property type="entry name" value="NADH-UBIQUINONE OXIDOREDUCTASE 21KDA SUBUNIT N-TERMINAL DOMAIN-CONTAINING PROTEIN"/>
    <property type="match status" value="1"/>
</dbReference>
<feature type="transmembrane region" description="Helical" evidence="1">
    <location>
        <begin position="70"/>
        <end position="88"/>
    </location>
</feature>
<dbReference type="InterPro" id="IPR019721">
    <property type="entry name" value="NADH-UbQ_OxRdtase_su21_N"/>
</dbReference>
<gene>
    <name evidence="3" type="ORF">IV203_015777</name>
</gene>
<feature type="transmembrane region" description="Helical" evidence="1">
    <location>
        <begin position="94"/>
        <end position="112"/>
    </location>
</feature>
<dbReference type="PANTHER" id="PTHR34062">
    <property type="entry name" value="OXIDOREDUCTASE 21 KDA SUBUNIT, PUTATIVE (AFU_ORTHOLOGUE AFUA_4G04750)-RELATED"/>
    <property type="match status" value="1"/>
</dbReference>
<dbReference type="InterPro" id="IPR053229">
    <property type="entry name" value="NADH-Q_oxidrdct_subunit"/>
</dbReference>
<evidence type="ECO:0000256" key="1">
    <source>
        <dbReference type="SAM" id="Phobius"/>
    </source>
</evidence>
<reference evidence="3" key="1">
    <citation type="journal article" date="2021" name="Sci. Rep.">
        <title>Diploid genomic architecture of Nitzschia inconspicua, an elite biomass production diatom.</title>
        <authorList>
            <person name="Oliver A."/>
            <person name="Podell S."/>
            <person name="Pinowska A."/>
            <person name="Traller J.C."/>
            <person name="Smith S.R."/>
            <person name="McClure R."/>
            <person name="Beliaev A."/>
            <person name="Bohutskyi P."/>
            <person name="Hill E.A."/>
            <person name="Rabines A."/>
            <person name="Zheng H."/>
            <person name="Allen L.Z."/>
            <person name="Kuo A."/>
            <person name="Grigoriev I.V."/>
            <person name="Allen A.E."/>
            <person name="Hazlebeck D."/>
            <person name="Allen E.E."/>
        </authorList>
    </citation>
    <scope>NUCLEOTIDE SEQUENCE</scope>
    <source>
        <strain evidence="3">Hildebrandi</strain>
    </source>
</reference>
<reference evidence="3" key="2">
    <citation type="submission" date="2021-04" db="EMBL/GenBank/DDBJ databases">
        <authorList>
            <person name="Podell S."/>
        </authorList>
    </citation>
    <scope>NUCLEOTIDE SEQUENCE</scope>
    <source>
        <strain evidence="3">Hildebrandi</strain>
    </source>
</reference>
<keyword evidence="1" id="KW-0472">Membrane</keyword>
<feature type="domain" description="NADH-ubiquinone oxidoreductase 21kDa subunit N-terminal" evidence="2">
    <location>
        <begin position="47"/>
        <end position="124"/>
    </location>
</feature>
<accession>A0A9K3PTV0</accession>
<sequence>MCGKVTCSFRLRFFLCRRYTTFSKKKKKNKMAEETPIQYFDAKYLDPKFPIVKPDPSVDDVVKGMRSSDYLFVSSVVAGTYAYGYLLGKPVRGPTAVMCATAGFTFAMFHTMQTVRSRFLGYRENEKEVKKYGIAPLQPRPYSVPDRRFPVRGPLVTQKPLDWDKY</sequence>
<keyword evidence="1" id="KW-1133">Transmembrane helix</keyword>
<dbReference type="EMBL" id="JAGRRH010000014">
    <property type="protein sequence ID" value="KAG7359188.1"/>
    <property type="molecule type" value="Genomic_DNA"/>
</dbReference>
<dbReference type="Proteomes" id="UP000693970">
    <property type="component" value="Unassembled WGS sequence"/>
</dbReference>
<organism evidence="3 4">
    <name type="scientific">Nitzschia inconspicua</name>
    <dbReference type="NCBI Taxonomy" id="303405"/>
    <lineage>
        <taxon>Eukaryota</taxon>
        <taxon>Sar</taxon>
        <taxon>Stramenopiles</taxon>
        <taxon>Ochrophyta</taxon>
        <taxon>Bacillariophyta</taxon>
        <taxon>Bacillariophyceae</taxon>
        <taxon>Bacillariophycidae</taxon>
        <taxon>Bacillariales</taxon>
        <taxon>Bacillariaceae</taxon>
        <taxon>Nitzschia</taxon>
    </lineage>
</organism>
<name>A0A9K3PTV0_9STRA</name>
<evidence type="ECO:0000313" key="3">
    <source>
        <dbReference type="EMBL" id="KAG7359188.1"/>
    </source>
</evidence>
<evidence type="ECO:0000313" key="4">
    <source>
        <dbReference type="Proteomes" id="UP000693970"/>
    </source>
</evidence>
<dbReference type="AlphaFoldDB" id="A0A9K3PTV0"/>
<dbReference type="Pfam" id="PF10785">
    <property type="entry name" value="NADH-u_ox-rdase"/>
    <property type="match status" value="1"/>
</dbReference>
<evidence type="ECO:0000259" key="2">
    <source>
        <dbReference type="Pfam" id="PF10785"/>
    </source>
</evidence>
<keyword evidence="1" id="KW-0812">Transmembrane</keyword>
<comment type="caution">
    <text evidence="3">The sequence shown here is derived from an EMBL/GenBank/DDBJ whole genome shotgun (WGS) entry which is preliminary data.</text>
</comment>
<proteinExistence type="predicted"/>
<keyword evidence="4" id="KW-1185">Reference proteome</keyword>